<dbReference type="AlphaFoldDB" id="I3IJE0"/>
<accession>I3IJE0</accession>
<evidence type="ECO:0000313" key="2">
    <source>
        <dbReference type="Proteomes" id="UP000002985"/>
    </source>
</evidence>
<protein>
    <submittedName>
        <fullName evidence="1">Uncharacterized protein</fullName>
    </submittedName>
</protein>
<reference evidence="1 2" key="1">
    <citation type="journal article" date="2012" name="FEBS Lett.">
        <title>Anammox organism KSU-1 expresses a NirK-type copper-containing nitrite reductase instead of a NirS-type with cytochrome cd1.</title>
        <authorList>
            <person name="Hira D."/>
            <person name="Toh H."/>
            <person name="Migita C.T."/>
            <person name="Okubo H."/>
            <person name="Nishiyama T."/>
            <person name="Hattori M."/>
            <person name="Furukawa K."/>
            <person name="Fujii T."/>
        </authorList>
    </citation>
    <scope>NUCLEOTIDE SEQUENCE [LARGE SCALE GENOMIC DNA]</scope>
</reference>
<keyword evidence="2" id="KW-1185">Reference proteome</keyword>
<gene>
    <name evidence="1" type="ORF">KSU1_C0239</name>
</gene>
<proteinExistence type="predicted"/>
<dbReference type="Pfam" id="PF11848">
    <property type="entry name" value="DUF3368"/>
    <property type="match status" value="1"/>
</dbReference>
<name>I3IJE0_9BACT</name>
<dbReference type="EMBL" id="BAFH01000003">
    <property type="protein sequence ID" value="GAB61835.1"/>
    <property type="molecule type" value="Genomic_DNA"/>
</dbReference>
<dbReference type="Proteomes" id="UP000002985">
    <property type="component" value="Unassembled WGS sequence"/>
</dbReference>
<comment type="caution">
    <text evidence="1">The sequence shown here is derived from an EMBL/GenBank/DDBJ whole genome shotgun (WGS) entry which is preliminary data.</text>
</comment>
<organism evidence="1 2">
    <name type="scientific">Candidatus Jettenia caeni</name>
    <dbReference type="NCBI Taxonomy" id="247490"/>
    <lineage>
        <taxon>Bacteria</taxon>
        <taxon>Pseudomonadati</taxon>
        <taxon>Planctomycetota</taxon>
        <taxon>Candidatus Brocadiia</taxon>
        <taxon>Candidatus Brocadiales</taxon>
        <taxon>Candidatus Brocadiaceae</taxon>
        <taxon>Candidatus Jettenia</taxon>
    </lineage>
</organism>
<dbReference type="InterPro" id="IPR021799">
    <property type="entry name" value="PIN-like_prokaryotic"/>
</dbReference>
<sequence length="61" mass="6834">MLQLYLLIDFSKIGHLFLLKDLFSDVIIANEVEGELIAGEEMITGELDIKDAINGWLNVKA</sequence>
<evidence type="ECO:0000313" key="1">
    <source>
        <dbReference type="EMBL" id="GAB61835.1"/>
    </source>
</evidence>